<evidence type="ECO:0000313" key="2">
    <source>
        <dbReference type="Proteomes" id="UP000831880"/>
    </source>
</evidence>
<organism evidence="1 2">
    <name type="scientific">Halobacillus shinanisalinarum</name>
    <dbReference type="NCBI Taxonomy" id="2932258"/>
    <lineage>
        <taxon>Bacteria</taxon>
        <taxon>Bacillati</taxon>
        <taxon>Bacillota</taxon>
        <taxon>Bacilli</taxon>
        <taxon>Bacillales</taxon>
        <taxon>Bacillaceae</taxon>
        <taxon>Halobacillus</taxon>
    </lineage>
</organism>
<dbReference type="Proteomes" id="UP000831880">
    <property type="component" value="Chromosome"/>
</dbReference>
<evidence type="ECO:0008006" key="3">
    <source>
        <dbReference type="Google" id="ProtNLM"/>
    </source>
</evidence>
<evidence type="ECO:0000313" key="1">
    <source>
        <dbReference type="EMBL" id="UOQ92209.1"/>
    </source>
</evidence>
<proteinExistence type="predicted"/>
<keyword evidence="2" id="KW-1185">Reference proteome</keyword>
<sequence>MKKKRNILISLALILVVGASVFTYNHYNAVSANESQEKKGKVVVDPELSKDYSTTEDILLRMIKPKIDKVIKNKEGDNLERWRYYKIDSIYFYNDLENDKNDWYKVTTVVELFRKDSEDNDAAGIIIKVDPAEKNGKISDTKVELIEYK</sequence>
<gene>
    <name evidence="1" type="ORF">MUO14_17200</name>
</gene>
<dbReference type="EMBL" id="CP095074">
    <property type="protein sequence ID" value="UOQ92209.1"/>
    <property type="molecule type" value="Genomic_DNA"/>
</dbReference>
<accession>A0ABY4GVX3</accession>
<dbReference type="RefSeq" id="WP_244751819.1">
    <property type="nucleotide sequence ID" value="NZ_CP095074.1"/>
</dbReference>
<name>A0ABY4GVX3_9BACI</name>
<reference evidence="1 2" key="1">
    <citation type="submission" date="2022-04" db="EMBL/GenBank/DDBJ databases">
        <title>Halobacillus sp. isolated from saltern.</title>
        <authorList>
            <person name="Won M."/>
            <person name="Lee C.-M."/>
            <person name="Woen H.-Y."/>
            <person name="Kwon S.-W."/>
        </authorList>
    </citation>
    <scope>NUCLEOTIDE SEQUENCE [LARGE SCALE GENOMIC DNA]</scope>
    <source>
        <strain evidence="1 2">SSTM10-2</strain>
    </source>
</reference>
<protein>
    <recommendedName>
        <fullName evidence="3">Lipoprotein</fullName>
    </recommendedName>
</protein>